<dbReference type="OrthoDB" id="505641at2"/>
<organism evidence="4 5">
    <name type="scientific">Methylobacterium symbioticum</name>
    <dbReference type="NCBI Taxonomy" id="2584084"/>
    <lineage>
        <taxon>Bacteria</taxon>
        <taxon>Pseudomonadati</taxon>
        <taxon>Pseudomonadota</taxon>
        <taxon>Alphaproteobacteria</taxon>
        <taxon>Hyphomicrobiales</taxon>
        <taxon>Methylobacteriaceae</taxon>
        <taxon>Methylobacterium</taxon>
    </lineage>
</organism>
<feature type="domain" description="N,N-dimethylformamidase beta subunit-like C-terminal" evidence="3">
    <location>
        <begin position="98"/>
        <end position="335"/>
    </location>
</feature>
<keyword evidence="2" id="KW-0472">Membrane</keyword>
<dbReference type="Pfam" id="PF20254">
    <property type="entry name" value="DMFA2_C"/>
    <property type="match status" value="2"/>
</dbReference>
<keyword evidence="5" id="KW-1185">Reference proteome</keyword>
<reference evidence="4 5" key="1">
    <citation type="submission" date="2019-06" db="EMBL/GenBank/DDBJ databases">
        <authorList>
            <person name="Rodrigo-Torres L."/>
            <person name="Arahal R. D."/>
            <person name="Lucena T."/>
        </authorList>
    </citation>
    <scope>NUCLEOTIDE SEQUENCE [LARGE SCALE GENOMIC DNA]</scope>
    <source>
        <strain evidence="4 5">SB0023/3</strain>
    </source>
</reference>
<feature type="transmembrane region" description="Helical" evidence="2">
    <location>
        <begin position="23"/>
        <end position="46"/>
    </location>
</feature>
<evidence type="ECO:0000256" key="1">
    <source>
        <dbReference type="SAM" id="MobiDB-lite"/>
    </source>
</evidence>
<evidence type="ECO:0000313" key="5">
    <source>
        <dbReference type="Proteomes" id="UP000410984"/>
    </source>
</evidence>
<sequence>MPEIGLKKSEFALSSLAIGADTIIAIAGVICAALLIAGTQYIYCFIISAKSGRMRWVKSVKLPNYCGYLSKTSNNLAAELYVHAKGPFYVSVRHATQNDAPEWRSPNFPCHAQSACFDVWGGLDWSDPVTIPLSNLRDGAHIVDIIPQDEAAQMYRIPMLVRHEWRSVIVVSSTNTWSAYNKFGGISNYYCGAIPLPLRPLFFILQSTGRCFRLSDRIVIPTVPLPKRRPLHNINDELRALQSDREIGASHLYRGELCLLRSLDKLGIPYSVASDEDVENFDINKSSTKIVFFNTHSEYWSDLGISALNNLISRGTSVAFLSGNNIYRRVQRTESGLQVIDQMVNIDETARLIGAGYDALGYQTFAGYRVIEPDHWLFSNCSELQSNGYFGRGDGTSAHPGGSGHETDKIRPSSEGFQLLAMGENAEGGASMVCKDLPGGGFVFNASSVSFTAMLEADASLPQLIENMVERALGQPKSLEPQLSETSFEVAS</sequence>
<dbReference type="AlphaFoldDB" id="A0A509EG40"/>
<evidence type="ECO:0000259" key="3">
    <source>
        <dbReference type="Pfam" id="PF20254"/>
    </source>
</evidence>
<proteinExistence type="predicted"/>
<dbReference type="RefSeq" id="WP_142584408.1">
    <property type="nucleotide sequence ID" value="NZ_CABFPH010000060.1"/>
</dbReference>
<dbReference type="Proteomes" id="UP000410984">
    <property type="component" value="Unassembled WGS sequence"/>
</dbReference>
<evidence type="ECO:0000256" key="2">
    <source>
        <dbReference type="SAM" id="Phobius"/>
    </source>
</evidence>
<name>A0A509EG40_9HYPH</name>
<dbReference type="EMBL" id="CABFPH010000060">
    <property type="protein sequence ID" value="VUD73141.1"/>
    <property type="molecule type" value="Genomic_DNA"/>
</dbReference>
<feature type="domain" description="N,N-dimethylformamidase beta subunit-like C-terminal" evidence="3">
    <location>
        <begin position="350"/>
        <end position="456"/>
    </location>
</feature>
<feature type="region of interest" description="Disordered" evidence="1">
    <location>
        <begin position="392"/>
        <end position="411"/>
    </location>
</feature>
<dbReference type="InterPro" id="IPR046540">
    <property type="entry name" value="DMFA2_C"/>
</dbReference>
<accession>A0A509EG40</accession>
<keyword evidence="2" id="KW-0812">Transmembrane</keyword>
<keyword evidence="2" id="KW-1133">Transmembrane helix</keyword>
<gene>
    <name evidence="4" type="ORF">MET9862_03755</name>
</gene>
<protein>
    <recommendedName>
        <fullName evidence="3">N,N-dimethylformamidase beta subunit-like C-terminal domain-containing protein</fullName>
    </recommendedName>
</protein>
<evidence type="ECO:0000313" key="4">
    <source>
        <dbReference type="EMBL" id="VUD73141.1"/>
    </source>
</evidence>